<evidence type="ECO:0000256" key="6">
    <source>
        <dbReference type="ARBA" id="ARBA00023180"/>
    </source>
</evidence>
<keyword evidence="2 8" id="KW-0812">Transmembrane</keyword>
<feature type="domain" description="WSC" evidence="10">
    <location>
        <begin position="30"/>
        <end position="116"/>
    </location>
</feature>
<evidence type="ECO:0000256" key="1">
    <source>
        <dbReference type="ARBA" id="ARBA00004167"/>
    </source>
</evidence>
<evidence type="ECO:0000256" key="3">
    <source>
        <dbReference type="ARBA" id="ARBA00022729"/>
    </source>
</evidence>
<feature type="region of interest" description="Disordered" evidence="7">
    <location>
        <begin position="122"/>
        <end position="190"/>
    </location>
</feature>
<feature type="compositionally biased region" description="Polar residues" evidence="7">
    <location>
        <begin position="274"/>
        <end position="293"/>
    </location>
</feature>
<reference evidence="11 12" key="1">
    <citation type="submission" date="2023-08" db="EMBL/GenBank/DDBJ databases">
        <title>Black Yeasts Isolated from many extreme environments.</title>
        <authorList>
            <person name="Coleine C."/>
            <person name="Stajich J.E."/>
            <person name="Selbmann L."/>
        </authorList>
    </citation>
    <scope>NUCLEOTIDE SEQUENCE [LARGE SCALE GENOMIC DNA]</scope>
    <source>
        <strain evidence="11 12">CCFEE 5910</strain>
    </source>
</reference>
<feature type="region of interest" description="Disordered" evidence="7">
    <location>
        <begin position="272"/>
        <end position="293"/>
    </location>
</feature>
<dbReference type="PANTHER" id="PTHR24269:SF16">
    <property type="entry name" value="PROTEIN SLG1"/>
    <property type="match status" value="1"/>
</dbReference>
<accession>A0AAN7SWC3</accession>
<feature type="compositionally biased region" description="Polar residues" evidence="7">
    <location>
        <begin position="210"/>
        <end position="228"/>
    </location>
</feature>
<dbReference type="InterPro" id="IPR051836">
    <property type="entry name" value="Kremen_rcpt"/>
</dbReference>
<evidence type="ECO:0000256" key="8">
    <source>
        <dbReference type="SAM" id="Phobius"/>
    </source>
</evidence>
<comment type="caution">
    <text evidence="11">The sequence shown here is derived from an EMBL/GenBank/DDBJ whole genome shotgun (WGS) entry which is preliminary data.</text>
</comment>
<evidence type="ECO:0000256" key="2">
    <source>
        <dbReference type="ARBA" id="ARBA00022692"/>
    </source>
</evidence>
<feature type="signal peptide" evidence="9">
    <location>
        <begin position="1"/>
        <end position="30"/>
    </location>
</feature>
<feature type="compositionally biased region" description="Polar residues" evidence="7">
    <location>
        <begin position="313"/>
        <end position="333"/>
    </location>
</feature>
<evidence type="ECO:0000313" key="12">
    <source>
        <dbReference type="Proteomes" id="UP001309876"/>
    </source>
</evidence>
<protein>
    <submittedName>
        <fullName evidence="11">Cell wall integrity and stress response component 4</fullName>
    </submittedName>
</protein>
<feature type="compositionally biased region" description="Low complexity" evidence="7">
    <location>
        <begin position="125"/>
        <end position="168"/>
    </location>
</feature>
<evidence type="ECO:0000313" key="11">
    <source>
        <dbReference type="EMBL" id="KAK5083102.1"/>
    </source>
</evidence>
<dbReference type="PROSITE" id="PS51212">
    <property type="entry name" value="WSC"/>
    <property type="match status" value="1"/>
</dbReference>
<dbReference type="Proteomes" id="UP001309876">
    <property type="component" value="Unassembled WGS sequence"/>
</dbReference>
<keyword evidence="12" id="KW-1185">Reference proteome</keyword>
<dbReference type="PANTHER" id="PTHR24269">
    <property type="entry name" value="KREMEN PROTEIN"/>
    <property type="match status" value="1"/>
</dbReference>
<comment type="subcellular location">
    <subcellularLocation>
        <location evidence="1">Membrane</location>
        <topology evidence="1">Single-pass membrane protein</topology>
    </subcellularLocation>
</comment>
<feature type="region of interest" description="Disordered" evidence="7">
    <location>
        <begin position="305"/>
        <end position="333"/>
    </location>
</feature>
<feature type="compositionally biased region" description="Low complexity" evidence="7">
    <location>
        <begin position="177"/>
        <end position="186"/>
    </location>
</feature>
<evidence type="ECO:0000256" key="7">
    <source>
        <dbReference type="SAM" id="MobiDB-lite"/>
    </source>
</evidence>
<keyword evidence="3 9" id="KW-0732">Signal</keyword>
<gene>
    <name evidence="11" type="primary">WSC4</name>
    <name evidence="11" type="ORF">LTR05_006984</name>
</gene>
<keyword evidence="5 8" id="KW-0472">Membrane</keyword>
<feature type="chain" id="PRO_5042892971" evidence="9">
    <location>
        <begin position="31"/>
        <end position="375"/>
    </location>
</feature>
<feature type="transmembrane region" description="Helical" evidence="8">
    <location>
        <begin position="235"/>
        <end position="259"/>
    </location>
</feature>
<evidence type="ECO:0000256" key="5">
    <source>
        <dbReference type="ARBA" id="ARBA00023136"/>
    </source>
</evidence>
<dbReference type="SMART" id="SM00321">
    <property type="entry name" value="WSC"/>
    <property type="match status" value="1"/>
</dbReference>
<dbReference type="InterPro" id="IPR002889">
    <property type="entry name" value="WSC_carb-bd"/>
</dbReference>
<name>A0AAN7SWC3_9EURO</name>
<evidence type="ECO:0000256" key="4">
    <source>
        <dbReference type="ARBA" id="ARBA00022989"/>
    </source>
</evidence>
<dbReference type="EMBL" id="JAVRRJ010000007">
    <property type="protein sequence ID" value="KAK5083102.1"/>
    <property type="molecule type" value="Genomic_DNA"/>
</dbReference>
<evidence type="ECO:0000259" key="10">
    <source>
        <dbReference type="PROSITE" id="PS51212"/>
    </source>
</evidence>
<keyword evidence="6" id="KW-0325">Glycoprotein</keyword>
<sequence length="375" mass="38769">MSSSRARSQPGTQWYLGGLLFLLLASSAQALSVAYCSPQNSGQVLTSSPYMSNGFCQTHCQGSYVFAVIQGEDCWCSNEQPANTVPTANCNEQCPGYPADTCGNPGRGYFAYFNLGGSPTGTYGGSSPSSSRAPSSSSTSAQISTSSLAPSSDPQTDPGTSSSTTSTYLPPPPPPTSSSSTSPEPSQVYTSVVTVTGRASTILVTPTPAQTTDSAIGASGQQAGTTRSSGLSGGAVAGIVVGVAIIIGLAIGAIVFFILRRRHRKDLDAISEGASVTSPSHASKSNGGIPSRQISQMSSAGLLTRTARPDTGGFSQPETSAHNLTTSDRASTHMTVDQRLNPWAIYSNEPSRVSNVSLQDNQDYSRQLRVANPDL</sequence>
<feature type="region of interest" description="Disordered" evidence="7">
    <location>
        <begin position="210"/>
        <end position="230"/>
    </location>
</feature>
<dbReference type="AlphaFoldDB" id="A0AAN7SWC3"/>
<organism evidence="11 12">
    <name type="scientific">Lithohypha guttulata</name>
    <dbReference type="NCBI Taxonomy" id="1690604"/>
    <lineage>
        <taxon>Eukaryota</taxon>
        <taxon>Fungi</taxon>
        <taxon>Dikarya</taxon>
        <taxon>Ascomycota</taxon>
        <taxon>Pezizomycotina</taxon>
        <taxon>Eurotiomycetes</taxon>
        <taxon>Chaetothyriomycetidae</taxon>
        <taxon>Chaetothyriales</taxon>
        <taxon>Trichomeriaceae</taxon>
        <taxon>Lithohypha</taxon>
    </lineage>
</organism>
<dbReference type="GO" id="GO:0005886">
    <property type="term" value="C:plasma membrane"/>
    <property type="evidence" value="ECO:0007669"/>
    <property type="project" value="TreeGrafter"/>
</dbReference>
<dbReference type="Pfam" id="PF01822">
    <property type="entry name" value="WSC"/>
    <property type="match status" value="1"/>
</dbReference>
<evidence type="ECO:0000256" key="9">
    <source>
        <dbReference type="SAM" id="SignalP"/>
    </source>
</evidence>
<proteinExistence type="predicted"/>
<keyword evidence="4 8" id="KW-1133">Transmembrane helix</keyword>